<feature type="region of interest" description="Disordered" evidence="1">
    <location>
        <begin position="564"/>
        <end position="627"/>
    </location>
</feature>
<dbReference type="InterPro" id="IPR019021">
    <property type="entry name" value="Mms22"/>
</dbReference>
<dbReference type="GO" id="GO:0031297">
    <property type="term" value="P:replication fork processing"/>
    <property type="evidence" value="ECO:0007669"/>
    <property type="project" value="InterPro"/>
</dbReference>
<dbReference type="Proteomes" id="UP000078343">
    <property type="component" value="Unassembled WGS sequence"/>
</dbReference>
<dbReference type="PANTHER" id="PTHR28122:SF1">
    <property type="entry name" value="E3 UBIQUITIN-PROTEIN LIGASE SUBSTRATE RECEPTOR MMS22"/>
    <property type="match status" value="1"/>
</dbReference>
<gene>
    <name evidence="2" type="ORF">AYL99_10086</name>
</gene>
<dbReference type="RefSeq" id="XP_018689301.1">
    <property type="nucleotide sequence ID" value="XM_018841592.1"/>
</dbReference>
<feature type="compositionally biased region" description="Acidic residues" evidence="1">
    <location>
        <begin position="12"/>
        <end position="21"/>
    </location>
</feature>
<dbReference type="GO" id="GO:0000724">
    <property type="term" value="P:double-strand break repair via homologous recombination"/>
    <property type="evidence" value="ECO:0007669"/>
    <property type="project" value="TreeGrafter"/>
</dbReference>
<evidence type="ECO:0008006" key="4">
    <source>
        <dbReference type="Google" id="ProtNLM"/>
    </source>
</evidence>
<dbReference type="EMBL" id="LVYI01000010">
    <property type="protein sequence ID" value="OAP55934.1"/>
    <property type="molecule type" value="Genomic_DNA"/>
</dbReference>
<feature type="region of interest" description="Disordered" evidence="1">
    <location>
        <begin position="339"/>
        <end position="441"/>
    </location>
</feature>
<feature type="compositionally biased region" description="Basic and acidic residues" evidence="1">
    <location>
        <begin position="230"/>
        <end position="240"/>
    </location>
</feature>
<feature type="compositionally biased region" description="Polar residues" evidence="1">
    <location>
        <begin position="847"/>
        <end position="861"/>
    </location>
</feature>
<dbReference type="GO" id="GO:0035361">
    <property type="term" value="C:Cul8-RING ubiquitin ligase complex"/>
    <property type="evidence" value="ECO:0007669"/>
    <property type="project" value="TreeGrafter"/>
</dbReference>
<dbReference type="GeneID" id="30014254"/>
<dbReference type="GO" id="GO:0005634">
    <property type="term" value="C:nucleus"/>
    <property type="evidence" value="ECO:0007669"/>
    <property type="project" value="InterPro"/>
</dbReference>
<evidence type="ECO:0000256" key="1">
    <source>
        <dbReference type="SAM" id="MobiDB-lite"/>
    </source>
</evidence>
<feature type="compositionally biased region" description="Polar residues" evidence="1">
    <location>
        <begin position="406"/>
        <end position="419"/>
    </location>
</feature>
<keyword evidence="3" id="KW-1185">Reference proteome</keyword>
<name>A0A178Z812_9EURO</name>
<feature type="compositionally biased region" description="Polar residues" evidence="1">
    <location>
        <begin position="138"/>
        <end position="160"/>
    </location>
</feature>
<sequence>MANWRERGYVPDSDDDEEEDPRNDRPSIDCADGTTFETTLADVQAAKDFDSPCPGDNSPTKQNDNVSDEHDASPLLQPDRTGRLTHDDAQIGHSRLSQTSDTHLNSTAAKLEAEIQKGLQTVQDVLCSVVPGFDSDTDSPLSSVPSSVHTSPQKKQSGQSRPAVLPEVVTSQIFENDGLSLDSSADALRRRSFRPRAPIQLHPYAIEDARYRQTWRDRGLHPVRAPDPPSHLRESAKDDSQGTTAYESSQVDHSDSQVPRSGPADDVGYGDSTEAGDDESQSPIRGTRLRVSSPVSGSEDDLPDLSALLNTRTATSYISRLKRPKSALVPRRRIEIGRSRIDELPDGGQAHRKSSSKEDGVSSMIPPSPPRSGDGPSSQTGEADNNLGPSTGSRTPVVLPTPVVSSDMQTSKRTFSETLDFSDSETDAISISDDSAGPPELEERLNDRFQAVRQIQRKIKGVLPASWLKLDMKKQRKDTHATRIQAQSPLKGALEKGIAQRISSAGRRARDKIVSVDASDLGESSESESTTSVNDEMNGIEYQDADAFGDDVMEDNAVDAMLAPQSRRSYTGKRQQRLKGVWLKQNTLEANRTLPRQGPSSRRPRTAVSSLSNNRARPRKKIKRTHRKPQMTILDAPGFKDRDVPRFLRIASRRIVHQRSARNQDPSMKVFKLATMRDTEDVNEAVRNWRRDHRQVHHSVKPDDAINSRTFLTTQRPNLDEVVLGISAAPTRPSHDNIHRPDTHLDFLKRNTNTTLERIRNHQSQSAQLRSESIGLFAGRPSAILDYFKPRASRRGHLSSRQKVPLVEHNTHNLEGPALASSNPFIVQKRVPKGAQPRQKRLHQKLPQKTSTKASAQTSFPMSRPAEKRGFSPPSPTLPPLRPVKKQRPISLGTRYANDTDPNDVLCLQSLKLEDDNDTISCAIQYPPGSGSLANIEMPSNSPPVCIRLLDAIKSSMADTTRLFRPGSAYNTINIITAPKSRRTLHSNGWSRDVEDIIRDAFTEIFEVTCGDATTLGTTTEEQTRLLSKAADSIESIITYANESLSFLNDEELEAFIRLTSESMENMWQGIGICESATTEARVSQTLKVLNGFLLLGYQTNHFATATGLPERIRAKSLKIWQNIASLAWELAFRKQNIAQLFGSTAAQFGSDPVSAEHRLTPTTEMETIFLIHHVGPQQEWSVYLETIFSSHGKPAMLLESQAESLAYTVIVLGCILSVAGPEGLATHTDTNCVGSLGSSLLRLLPMHVSEFLKFFVEKKAAYSSRLGGKTPQVRKLEQFGMVMFQWCFVLARNLQTDIADNLLKQMFKYYSDKTNNMLELFTSRNTEETPAFLERLGRAEQLNLEDNDTDFDIFLKLTAITLVARPPPDSEIEEHDRKLALRKRSLLFILLPNKGRDSSNDNEMLVDEDYPLPDVDLVAVSNRYTLFTALYHYAPVGFKPEISQIRDYIDFPTAHDAVRQVIVRCWENIAKSTLSQSAGRAELLELGNWLLAMFFSMCNKLSRIPQIDNNMHEHEKRVHLANRNTTVDRVLHIVKRYATAIDLCTTRDQVSCLLTREEVGSLIFSCYHDQGYGDLVVSGIFDLFTAYVKKSFGKDKDEILAFRRAIRGVLVDQLNRTDPIQDTLLMSLTDTWFVIGRLMVEGGHSRWDSFLNAWSPVSFPQIADTEIGRQCQVLLLSKIATDRSVVLADPYPFIHTWLWSILKPQALIKFEHCLTNQLMESIPGAFGLDDLRRNISNGATGYFLDRSDIIKHRLSIVHHIIRYAYSVQNVDDPSSNGKLTKYQWDHLMTMISRTMKQTWEQLDGAARPEWTTFMQKVIFRLGMYKGPGFEIDPWFVDLDQKGFEDKVFHLERLFIRLPSENRPDRYDSEYVTKAFRTACEMAWTGDKQDQLFQHLVTIFTAYDPSYVENDGSFLLDIRGQLNFLKAVFPAYIQRALNENLPTTLFAVPILDAATQILARLEMRVDLEDQSHMESFAELIVVWMRAAVAAMRYNGCEPLYQYGWEIEIVSRLGRLCALGCSRWAHLHQLFPSSGAILAFQPYVQTYAYFAYEWICSAAAMEDDARPSDPELWAKYRKSSDRARWDFGFELPALALPEHINALEDFVGDDLEWSGRCDWRLRQFSTWGPVWVFTRPGSGPETKEPREAVGDDFMVNEVGAVLAELERALTLLGVMEEEL</sequence>
<organism evidence="2 3">
    <name type="scientific">Fonsecaea erecta</name>
    <dbReference type="NCBI Taxonomy" id="1367422"/>
    <lineage>
        <taxon>Eukaryota</taxon>
        <taxon>Fungi</taxon>
        <taxon>Dikarya</taxon>
        <taxon>Ascomycota</taxon>
        <taxon>Pezizomycotina</taxon>
        <taxon>Eurotiomycetes</taxon>
        <taxon>Chaetothyriomycetidae</taxon>
        <taxon>Chaetothyriales</taxon>
        <taxon>Herpotrichiellaceae</taxon>
        <taxon>Fonsecaea</taxon>
    </lineage>
</organism>
<evidence type="ECO:0000313" key="2">
    <source>
        <dbReference type="EMBL" id="OAP55934.1"/>
    </source>
</evidence>
<feature type="compositionally biased region" description="Low complexity" evidence="1">
    <location>
        <begin position="395"/>
        <end position="404"/>
    </location>
</feature>
<feature type="region of interest" description="Disordered" evidence="1">
    <location>
        <begin position="1"/>
        <end position="103"/>
    </location>
</feature>
<dbReference type="PANTHER" id="PTHR28122">
    <property type="entry name" value="E3 UBIQUITIN-PROTEIN LIGASE SUBSTRATE RECEPTOR MMS22"/>
    <property type="match status" value="1"/>
</dbReference>
<feature type="region of interest" description="Disordered" evidence="1">
    <location>
        <begin position="831"/>
        <end position="887"/>
    </location>
</feature>
<accession>A0A178Z812</accession>
<feature type="region of interest" description="Disordered" evidence="1">
    <location>
        <begin position="219"/>
        <end position="304"/>
    </location>
</feature>
<feature type="compositionally biased region" description="Pro residues" evidence="1">
    <location>
        <begin position="873"/>
        <end position="882"/>
    </location>
</feature>
<feature type="region of interest" description="Disordered" evidence="1">
    <location>
        <begin position="132"/>
        <end position="164"/>
    </location>
</feature>
<comment type="caution">
    <text evidence="2">The sequence shown here is derived from an EMBL/GenBank/DDBJ whole genome shotgun (WGS) entry which is preliminary data.</text>
</comment>
<proteinExistence type="predicted"/>
<feature type="region of interest" description="Disordered" evidence="1">
    <location>
        <begin position="505"/>
        <end position="537"/>
    </location>
</feature>
<evidence type="ECO:0000313" key="3">
    <source>
        <dbReference type="Proteomes" id="UP000078343"/>
    </source>
</evidence>
<feature type="compositionally biased region" description="Basic and acidic residues" evidence="1">
    <location>
        <begin position="80"/>
        <end position="90"/>
    </location>
</feature>
<feature type="compositionally biased region" description="Polar residues" evidence="1">
    <location>
        <begin position="379"/>
        <end position="394"/>
    </location>
</feature>
<reference evidence="2 3" key="1">
    <citation type="submission" date="2016-04" db="EMBL/GenBank/DDBJ databases">
        <title>Draft genome of Fonsecaea erecta CBS 125763.</title>
        <authorList>
            <person name="Weiss V.A."/>
            <person name="Vicente V.A."/>
            <person name="Raittz R.T."/>
            <person name="Moreno L.F."/>
            <person name="De Souza E.M."/>
            <person name="Pedrosa F.O."/>
            <person name="Steffens M.B."/>
            <person name="Faoro H."/>
            <person name="Tadra-Sfeir M.Z."/>
            <person name="Najafzadeh M.J."/>
            <person name="Felipe M.S."/>
            <person name="Teixeira M."/>
            <person name="Sun J."/>
            <person name="Xi L."/>
            <person name="Gomes R."/>
            <person name="De Azevedo C.M."/>
            <person name="Salgado C.G."/>
            <person name="Da Silva M.B."/>
            <person name="Nascimento M.F."/>
            <person name="Queiroz-Telles F."/>
            <person name="Attili D.S."/>
            <person name="Gorbushina A."/>
        </authorList>
    </citation>
    <scope>NUCLEOTIDE SEQUENCE [LARGE SCALE GENOMIC DNA]</scope>
    <source>
        <strain evidence="2 3">CBS 125763</strain>
    </source>
</reference>
<dbReference type="OrthoDB" id="2386201at2759"/>
<dbReference type="STRING" id="1367422.A0A178Z812"/>
<dbReference type="Pfam" id="PF09462">
    <property type="entry name" value="Mus7"/>
    <property type="match status" value="1"/>
</dbReference>
<protein>
    <recommendedName>
        <fullName evidence="4">Mus7/MMS22 family-domain-containing protein</fullName>
    </recommendedName>
</protein>
<feature type="compositionally biased region" description="Basic residues" evidence="1">
    <location>
        <begin position="616"/>
        <end position="627"/>
    </location>
</feature>